<feature type="domain" description="6-phosphogluconate dehydrogenase NADP-binding" evidence="7">
    <location>
        <begin position="5"/>
        <end position="162"/>
    </location>
</feature>
<keyword evidence="4" id="KW-0418">Kinase</keyword>
<dbReference type="GO" id="GO:0016301">
    <property type="term" value="F:kinase activity"/>
    <property type="evidence" value="ECO:0007669"/>
    <property type="project" value="UniProtKB-KW"/>
</dbReference>
<dbReference type="STRING" id="3641.A0A061FWB0"/>
<dbReference type="EMBL" id="CM001881">
    <property type="protein sequence ID" value="EOY21353.1"/>
    <property type="molecule type" value="Genomic_DNA"/>
</dbReference>
<dbReference type="InParanoid" id="A0A061FWB0"/>
<dbReference type="InterPro" id="IPR037051">
    <property type="entry name" value="4-carb_acid_sugar_kinase_N_sf"/>
</dbReference>
<dbReference type="GO" id="GO:0008270">
    <property type="term" value="F:zinc ion binding"/>
    <property type="evidence" value="ECO:0007669"/>
    <property type="project" value="InterPro"/>
</dbReference>
<dbReference type="InterPro" id="IPR008927">
    <property type="entry name" value="6-PGluconate_DH-like_C_sf"/>
</dbReference>
<dbReference type="SUPFAM" id="SSF51569">
    <property type="entry name" value="Aldolase"/>
    <property type="match status" value="1"/>
</dbReference>
<dbReference type="Pfam" id="PF07005">
    <property type="entry name" value="SBD_N"/>
    <property type="match status" value="1"/>
</dbReference>
<dbReference type="Gramene" id="EOY21353">
    <property type="protein sequence ID" value="EOY21353"/>
    <property type="gene ID" value="TCM_012876"/>
</dbReference>
<evidence type="ECO:0000313" key="12">
    <source>
        <dbReference type="Proteomes" id="UP000026915"/>
    </source>
</evidence>
<keyword evidence="3" id="KW-0547">Nucleotide-binding</keyword>
<evidence type="ECO:0000313" key="11">
    <source>
        <dbReference type="EMBL" id="EOY21353.1"/>
    </source>
</evidence>
<dbReference type="Gene3D" id="3.40.50.720">
    <property type="entry name" value="NAD(P)-binding Rossmann-like Domain"/>
    <property type="match status" value="2"/>
</dbReference>
<dbReference type="SUPFAM" id="SSF51735">
    <property type="entry name" value="NAD(P)-binding Rossmann-fold domains"/>
    <property type="match status" value="2"/>
</dbReference>
<dbReference type="InterPro" id="IPR010737">
    <property type="entry name" value="4-carb_acid_sugar_kinase_N"/>
</dbReference>
<evidence type="ECO:0000259" key="8">
    <source>
        <dbReference type="Pfam" id="PF07005"/>
    </source>
</evidence>
<feature type="domain" description="Four-carbon acid sugar kinase nucleotide binding" evidence="10">
    <location>
        <begin position="916"/>
        <end position="1083"/>
    </location>
</feature>
<gene>
    <name evidence="11" type="ORF">TCM_012876</name>
</gene>
<dbReference type="GO" id="GO:0050661">
    <property type="term" value="F:NADP binding"/>
    <property type="evidence" value="ECO:0007669"/>
    <property type="project" value="InterPro"/>
</dbReference>
<evidence type="ECO:0000259" key="7">
    <source>
        <dbReference type="Pfam" id="PF03446"/>
    </source>
</evidence>
<protein>
    <submittedName>
        <fullName evidence="11">Ketose-bisphosphate aldolase class-II family protein isoform 2</fullName>
    </submittedName>
</protein>
<dbReference type="HOGENOM" id="CLU_002829_1_0_1"/>
<dbReference type="PANTHER" id="PTHR43060:SF17">
    <property type="entry name" value="L-THREONATE DEHYDROGENASE"/>
    <property type="match status" value="1"/>
</dbReference>
<dbReference type="Proteomes" id="UP000026915">
    <property type="component" value="Chromosome 3"/>
</dbReference>
<evidence type="ECO:0000259" key="10">
    <source>
        <dbReference type="Pfam" id="PF17042"/>
    </source>
</evidence>
<feature type="domain" description="3-hydroxyisobutyrate dehydrogenase-like NAD-binding" evidence="9">
    <location>
        <begin position="169"/>
        <end position="285"/>
    </location>
</feature>
<evidence type="ECO:0000259" key="9">
    <source>
        <dbReference type="Pfam" id="PF14833"/>
    </source>
</evidence>
<evidence type="ECO:0000256" key="6">
    <source>
        <dbReference type="ARBA" id="ARBA00023277"/>
    </source>
</evidence>
<dbReference type="Gene3D" id="3.40.980.20">
    <property type="entry name" value="Four-carbon acid sugar kinase, nucleotide binding domain"/>
    <property type="match status" value="1"/>
</dbReference>
<feature type="domain" description="Four-carbon acid sugar kinase N-terminal" evidence="8">
    <location>
        <begin position="654"/>
        <end position="891"/>
    </location>
</feature>
<dbReference type="FunCoup" id="A0A061FWB0">
    <property type="interactions" value="600"/>
</dbReference>
<dbReference type="InterPro" id="IPR000771">
    <property type="entry name" value="FBA_II"/>
</dbReference>
<keyword evidence="6" id="KW-0119">Carbohydrate metabolism</keyword>
<dbReference type="InterPro" id="IPR029154">
    <property type="entry name" value="HIBADH-like_NADP-bd"/>
</dbReference>
<keyword evidence="2" id="KW-0808">Transferase</keyword>
<dbReference type="InterPro" id="IPR002204">
    <property type="entry name" value="3-OH-isobutyrate_DH-rel_CS"/>
</dbReference>
<dbReference type="SUPFAM" id="SSF48179">
    <property type="entry name" value="6-phosphogluconate dehydrogenase C-terminal domain-like"/>
    <property type="match status" value="2"/>
</dbReference>
<dbReference type="GO" id="GO:0051287">
    <property type="term" value="F:NAD binding"/>
    <property type="evidence" value="ECO:0007669"/>
    <property type="project" value="InterPro"/>
</dbReference>
<dbReference type="InterPro" id="IPR036291">
    <property type="entry name" value="NAD(P)-bd_dom_sf"/>
</dbReference>
<dbReference type="InterPro" id="IPR006115">
    <property type="entry name" value="6PGDH_NADP-bd"/>
</dbReference>
<dbReference type="SUPFAM" id="SSF142764">
    <property type="entry name" value="YgbK-like"/>
    <property type="match status" value="1"/>
</dbReference>
<dbReference type="GO" id="GO:0005524">
    <property type="term" value="F:ATP binding"/>
    <property type="evidence" value="ECO:0007669"/>
    <property type="project" value="UniProtKB-KW"/>
</dbReference>
<dbReference type="GO" id="GO:0016616">
    <property type="term" value="F:oxidoreductase activity, acting on the CH-OH group of donors, NAD or NADP as acceptor"/>
    <property type="evidence" value="ECO:0007669"/>
    <property type="project" value="UniProtKB-ARBA"/>
</dbReference>
<dbReference type="GO" id="GO:0016832">
    <property type="term" value="F:aldehyde-lyase activity"/>
    <property type="evidence" value="ECO:0007669"/>
    <property type="project" value="InterPro"/>
</dbReference>
<keyword evidence="5" id="KW-0067">ATP-binding</keyword>
<dbReference type="PANTHER" id="PTHR43060">
    <property type="entry name" value="3-HYDROXYISOBUTYRATE DEHYDROGENASE-LIKE 1, MITOCHONDRIAL-RELATED"/>
    <property type="match status" value="1"/>
</dbReference>
<evidence type="ECO:0000256" key="3">
    <source>
        <dbReference type="ARBA" id="ARBA00022741"/>
    </source>
</evidence>
<evidence type="ECO:0000256" key="2">
    <source>
        <dbReference type="ARBA" id="ARBA00022679"/>
    </source>
</evidence>
<dbReference type="NCBIfam" id="TIGR00167">
    <property type="entry name" value="cbbA"/>
    <property type="match status" value="1"/>
</dbReference>
<keyword evidence="12" id="KW-1185">Reference proteome</keyword>
<accession>A0A061FWB0</accession>
<dbReference type="Pfam" id="PF01116">
    <property type="entry name" value="F_bP_aldolase"/>
    <property type="match status" value="1"/>
</dbReference>
<dbReference type="eggNOG" id="KOG4153">
    <property type="taxonomic scope" value="Eukaryota"/>
</dbReference>
<dbReference type="OMA" id="ECRDIKL"/>
<dbReference type="PROSITE" id="PS00895">
    <property type="entry name" value="3_HYDROXYISOBUT_DH"/>
    <property type="match status" value="1"/>
</dbReference>
<dbReference type="eggNOG" id="KOG0409">
    <property type="taxonomic scope" value="Eukaryota"/>
</dbReference>
<evidence type="ECO:0000256" key="4">
    <source>
        <dbReference type="ARBA" id="ARBA00022777"/>
    </source>
</evidence>
<name>A0A061FWB0_THECC</name>
<feature type="domain" description="6-phosphogluconate dehydrogenase NADP-binding" evidence="7">
    <location>
        <begin position="322"/>
        <end position="481"/>
    </location>
</feature>
<dbReference type="Pfam" id="PF14833">
    <property type="entry name" value="NAD_binding_11"/>
    <property type="match status" value="2"/>
</dbReference>
<dbReference type="CDD" id="cd00947">
    <property type="entry name" value="TBP_aldolase_IIB"/>
    <property type="match status" value="1"/>
</dbReference>
<reference evidence="11 12" key="1">
    <citation type="journal article" date="2013" name="Genome Biol.">
        <title>The genome sequence of the most widely cultivated cacao type and its use to identify candidate genes regulating pod color.</title>
        <authorList>
            <person name="Motamayor J.C."/>
            <person name="Mockaitis K."/>
            <person name="Schmutz J."/>
            <person name="Haiminen N."/>
            <person name="Iii D.L."/>
            <person name="Cornejo O."/>
            <person name="Findley S.D."/>
            <person name="Zheng P."/>
            <person name="Utro F."/>
            <person name="Royaert S."/>
            <person name="Saski C."/>
            <person name="Jenkins J."/>
            <person name="Podicheti R."/>
            <person name="Zhao M."/>
            <person name="Scheffler B.E."/>
            <person name="Stack J.C."/>
            <person name="Feltus F.A."/>
            <person name="Mustiga G.M."/>
            <person name="Amores F."/>
            <person name="Phillips W."/>
            <person name="Marelli J.P."/>
            <person name="May G.D."/>
            <person name="Shapiro H."/>
            <person name="Ma J."/>
            <person name="Bustamante C.D."/>
            <person name="Schnell R.J."/>
            <person name="Main D."/>
            <person name="Gilbert D."/>
            <person name="Parida L."/>
            <person name="Kuhn D.N."/>
        </authorList>
    </citation>
    <scope>NUCLEOTIDE SEQUENCE [LARGE SCALE GENOMIC DNA]</scope>
    <source>
        <strain evidence="12">cv. Matina 1-6</strain>
    </source>
</reference>
<evidence type="ECO:0000256" key="5">
    <source>
        <dbReference type="ARBA" id="ARBA00022840"/>
    </source>
</evidence>
<dbReference type="Gene3D" id="1.10.1040.10">
    <property type="entry name" value="N-(1-d-carboxylethyl)-l-norvaline Dehydrogenase, domain 2"/>
    <property type="match status" value="2"/>
</dbReference>
<dbReference type="InterPro" id="IPR013785">
    <property type="entry name" value="Aldolase_TIM"/>
</dbReference>
<comment type="similarity">
    <text evidence="1">Belongs to the four-carbon acid sugar kinase family.</text>
</comment>
<sequence length="1374" mass="147633">MAGVVGFVGLDRLSLDMAALLLRAGYRVQAFEVQKLLMGEFLKLGGTECISLMETGKGVAALIVLISHADQINDVIFGHDDALKGLQKDKVIILHSTILPSYIQNLEKKLREDGLATSVVDAYVYKATSDNLNGKVVVMSSGRSDAISKARPFLSAMCEKLYIFEGETGAGSKIKLVTELLEGIHLMAAVEAISLGVHAGIHPWIIYDIISNAAGNSWVFKNYIPQLLRGSVKCHFLNPFILNLGIVLDMAKSLTFPLPLLATAHQQLVLGSSHGNGDDNTPLVQIWDQVYGVNTADAANTELYSPEQLASQIIAKSKTVNRVGFIGLGAMGFGMATHLVKSNFCVLGYDVYRPTLIRFESAGGLIGTSPADVSKDVDVLVVMVTNEAQAESVLYGDLGAVSALPSGASIILSSTVSPAFVSQLERRLQNEGKDLKLVDAPVSGGVKRASMGELTIMAAGSDDALKSSGLVLSALSEKLYVIKGGCGAGSGVKMVNQLLAGVHIAASAEAMAFGARLGLNTRVLFDIITNSGATSWMFENRVPHMLDNDYTPYSALDIFVKDLGIVARECSTRKVPLHISTMAHQLFLAGSAAGWGRQDDAGVVKVYETLTGVKVEGKLPALKKEVVLQSIPPEWPVDPINDIHRLNQKNSKTLVVLDDDPTGTQTVHDVEVLTEWSVESLVEQFRKKPICFFILTNSRSLSSEKATALIKDICSSLLTAAKSVGNIDYTVVLRGDSTLRGHFPEEPDAAVSVIGQVDAWILCPFFLQGGRYTIEDIHYVADSDWLVPAGDTEFAKDAAFGYKSSNLREWVEEKTAGRIPASSVASISIQLLRQGGPDAVCEHLCSLEKGSTCIVNAVSERDMAVFAAGMIQAELKGKSFLCRSAASFVSARIGIIPKARILPKDLGKKKERSGGLIVVGSYVPKTTKQQVEELQSQYGHMLKSIEVSVHKVAMKSLEEREEEINRTAEMASVFLAAHKDTLIMSSRELITGKTASESLEINFKVSSALVEVVRRITTRPCYILAKGGITSSDLATKALEAKRAKVVGQALAGIPLWELGSESRHPGVPYIVFPGNVGDSKALAEVVRSWAHPLRLSSTKEILLNAESGGYAVGAFNVYNMEGVEAVVAAAEQERSPAILQVHPGAFKQGGITLVACCISAAEQASVPITVHFDHGTSKKELLDSLELGFDSIMADGSHLPFKDNISYTKHISNLAHSKDMLVEAELGRLSGTEDDLTVEDYEARLTDVNQAQEFIDETGIDALAVCIGNVHGKYPASGPNLKLDLLEDLYALSSKKGVFLVLHGASGLSKELVKGCIERGVRKFNVNTEVRKAYMDSLRNPKGDLVHVMASAKEAMKAVIAEKMHLFGSAGKA</sequence>
<organism evidence="11 12">
    <name type="scientific">Theobroma cacao</name>
    <name type="common">Cacao</name>
    <name type="synonym">Cocoa</name>
    <dbReference type="NCBI Taxonomy" id="3641"/>
    <lineage>
        <taxon>Eukaryota</taxon>
        <taxon>Viridiplantae</taxon>
        <taxon>Streptophyta</taxon>
        <taxon>Embryophyta</taxon>
        <taxon>Tracheophyta</taxon>
        <taxon>Spermatophyta</taxon>
        <taxon>Magnoliopsida</taxon>
        <taxon>eudicotyledons</taxon>
        <taxon>Gunneridae</taxon>
        <taxon>Pentapetalae</taxon>
        <taxon>rosids</taxon>
        <taxon>malvids</taxon>
        <taxon>Malvales</taxon>
        <taxon>Malvaceae</taxon>
        <taxon>Byttnerioideae</taxon>
        <taxon>Theobroma</taxon>
    </lineage>
</organism>
<dbReference type="InterPro" id="IPR031475">
    <property type="entry name" value="NBD_C"/>
</dbReference>
<evidence type="ECO:0000256" key="1">
    <source>
        <dbReference type="ARBA" id="ARBA00005715"/>
    </source>
</evidence>
<dbReference type="Gene3D" id="3.40.50.10840">
    <property type="entry name" value="Putative sugar-binding, N-terminal domain"/>
    <property type="match status" value="1"/>
</dbReference>
<dbReference type="GO" id="GO:0005975">
    <property type="term" value="P:carbohydrate metabolic process"/>
    <property type="evidence" value="ECO:0007669"/>
    <property type="project" value="InterPro"/>
</dbReference>
<dbReference type="InterPro" id="IPR042213">
    <property type="entry name" value="NBD_C_sf"/>
</dbReference>
<dbReference type="Gene3D" id="3.20.20.70">
    <property type="entry name" value="Aldolase class I"/>
    <property type="match status" value="1"/>
</dbReference>
<dbReference type="InterPro" id="IPR013328">
    <property type="entry name" value="6PGD_dom2"/>
</dbReference>
<dbReference type="Pfam" id="PF17042">
    <property type="entry name" value="NBD_C"/>
    <property type="match status" value="1"/>
</dbReference>
<proteinExistence type="inferred from homology"/>
<feature type="domain" description="3-hydroxyisobutyrate dehydrogenase-like NAD-binding" evidence="9">
    <location>
        <begin position="487"/>
        <end position="607"/>
    </location>
</feature>
<dbReference type="Pfam" id="PF03446">
    <property type="entry name" value="NAD_binding_2"/>
    <property type="match status" value="2"/>
</dbReference>